<dbReference type="Proteomes" id="UP000444721">
    <property type="component" value="Unassembled WGS sequence"/>
</dbReference>
<dbReference type="RefSeq" id="XP_044561929.1">
    <property type="nucleotide sequence ID" value="XM_044707220.1"/>
</dbReference>
<dbReference type="OMA" id="FSDHHIP"/>
<accession>A0A6A5BQA0</accession>
<dbReference type="GeneID" id="68111087"/>
<comment type="similarity">
    <text evidence="2">Belongs to the ESS2 family.</text>
</comment>
<dbReference type="GO" id="GO:0071013">
    <property type="term" value="C:catalytic step 2 spliceosome"/>
    <property type="evidence" value="ECO:0007669"/>
    <property type="project" value="TreeGrafter"/>
</dbReference>
<dbReference type="VEuPathDB" id="AmoebaDB:NF0017480"/>
<name>A0A6A5BQA0_NAEFO</name>
<comment type="caution">
    <text evidence="5">The sequence shown here is derived from an EMBL/GenBank/DDBJ whole genome shotgun (WGS) entry which is preliminary data.</text>
</comment>
<evidence type="ECO:0000256" key="2">
    <source>
        <dbReference type="ARBA" id="ARBA00009072"/>
    </source>
</evidence>
<feature type="region of interest" description="Disordered" evidence="4">
    <location>
        <begin position="323"/>
        <end position="414"/>
    </location>
</feature>
<dbReference type="PANTHER" id="PTHR12940:SF0">
    <property type="entry name" value="SPLICING FACTOR ESS-2 HOMOLOG"/>
    <property type="match status" value="1"/>
</dbReference>
<protein>
    <submittedName>
        <fullName evidence="5">Uncharacterized protein</fullName>
    </submittedName>
</protein>
<reference evidence="5 6" key="1">
    <citation type="journal article" date="2019" name="Sci. Rep.">
        <title>Nanopore sequencing improves the draft genome of the human pathogenic amoeba Naegleria fowleri.</title>
        <authorList>
            <person name="Liechti N."/>
            <person name="Schurch N."/>
            <person name="Bruggmann R."/>
            <person name="Wittwer M."/>
        </authorList>
    </citation>
    <scope>NUCLEOTIDE SEQUENCE [LARGE SCALE GENOMIC DNA]</scope>
    <source>
        <strain evidence="5 6">ATCC 30894</strain>
    </source>
</reference>
<organism evidence="5 6">
    <name type="scientific">Naegleria fowleri</name>
    <name type="common">Brain eating amoeba</name>
    <dbReference type="NCBI Taxonomy" id="5763"/>
    <lineage>
        <taxon>Eukaryota</taxon>
        <taxon>Discoba</taxon>
        <taxon>Heterolobosea</taxon>
        <taxon>Tetramitia</taxon>
        <taxon>Eutetramitia</taxon>
        <taxon>Vahlkampfiidae</taxon>
        <taxon>Naegleria</taxon>
    </lineage>
</organism>
<evidence type="ECO:0000256" key="3">
    <source>
        <dbReference type="ARBA" id="ARBA00023242"/>
    </source>
</evidence>
<keyword evidence="6" id="KW-1185">Reference proteome</keyword>
<sequence>MTTPQSVVKFTPTASMLTSLAETADRNNISKDGKIILPEEEYMAYADYIIKRDYYPDLLTMVGTDRELNYSLDEFLRKYTSEDNASFDEIMEKWKMKNKAIVEKIYEKNAKSNVNRVLLPALTNTNNQIKAITNDSSSLLMLESKVGSSSDNTQLVTRINESKSSEEIAKFKFDEDSEVEQYKNNLMFYPSGISKLEPTNSTATESIIKHSGTRISETVVKKNESLTKSLSTIKQYDLDNATEDPQQTLENINRELNRSSSETPSINGIQLETTPIIHPTASTEIMTWGTIESSPFRVPETPKREILSQQLASKASKNIRLRESSTPNQTYSYNRTPSSSRSFLTPSMSPHTPSSSPLTMKQQFNSLSNAAQRLARRHLKTAMSSSSSSSSMNSPLNDLEISSKKRKTERPEKE</sequence>
<evidence type="ECO:0000313" key="5">
    <source>
        <dbReference type="EMBL" id="KAF0977216.1"/>
    </source>
</evidence>
<evidence type="ECO:0000313" key="6">
    <source>
        <dbReference type="Proteomes" id="UP000444721"/>
    </source>
</evidence>
<dbReference type="VEuPathDB" id="AmoebaDB:NfTy_063760"/>
<dbReference type="Pfam" id="PF09751">
    <property type="entry name" value="Es2"/>
    <property type="match status" value="1"/>
</dbReference>
<proteinExistence type="inferred from homology"/>
<keyword evidence="3" id="KW-0539">Nucleus</keyword>
<feature type="compositionally biased region" description="Low complexity" evidence="4">
    <location>
        <begin position="344"/>
        <end position="360"/>
    </location>
</feature>
<dbReference type="InterPro" id="IPR019148">
    <property type="entry name" value="Nuclear_protein_DGCR14_ESS-2"/>
</dbReference>
<evidence type="ECO:0000256" key="4">
    <source>
        <dbReference type="SAM" id="MobiDB-lite"/>
    </source>
</evidence>
<dbReference type="VEuPathDB" id="AmoebaDB:FDP41_003869"/>
<dbReference type="AlphaFoldDB" id="A0A6A5BQA0"/>
<gene>
    <name evidence="5" type="ORF">FDP41_003869</name>
</gene>
<dbReference type="PANTHER" id="PTHR12940">
    <property type="entry name" value="ES-2 PROTEIN - RELATED"/>
    <property type="match status" value="1"/>
</dbReference>
<comment type="subcellular location">
    <subcellularLocation>
        <location evidence="1">Nucleus</location>
    </subcellularLocation>
</comment>
<feature type="compositionally biased region" description="Polar residues" evidence="4">
    <location>
        <begin position="324"/>
        <end position="343"/>
    </location>
</feature>
<feature type="compositionally biased region" description="Polar residues" evidence="4">
    <location>
        <begin position="361"/>
        <end position="371"/>
    </location>
</feature>
<dbReference type="OrthoDB" id="19679at2759"/>
<evidence type="ECO:0000256" key="1">
    <source>
        <dbReference type="ARBA" id="ARBA00004123"/>
    </source>
</evidence>
<dbReference type="EMBL" id="VFQX01000035">
    <property type="protein sequence ID" value="KAF0977216.1"/>
    <property type="molecule type" value="Genomic_DNA"/>
</dbReference>